<feature type="signal peptide" evidence="1">
    <location>
        <begin position="1"/>
        <end position="23"/>
    </location>
</feature>
<name>A0A286UX59_9AGAM</name>
<dbReference type="AlphaFoldDB" id="A0A286UX59"/>
<keyword evidence="1" id="KW-0732">Signal</keyword>
<feature type="chain" id="PRO_5013857445" evidence="1">
    <location>
        <begin position="24"/>
        <end position="69"/>
    </location>
</feature>
<organism evidence="2 3">
    <name type="scientific">Pyrrhoderma noxium</name>
    <dbReference type="NCBI Taxonomy" id="2282107"/>
    <lineage>
        <taxon>Eukaryota</taxon>
        <taxon>Fungi</taxon>
        <taxon>Dikarya</taxon>
        <taxon>Basidiomycota</taxon>
        <taxon>Agaricomycotina</taxon>
        <taxon>Agaricomycetes</taxon>
        <taxon>Hymenochaetales</taxon>
        <taxon>Hymenochaetaceae</taxon>
        <taxon>Pyrrhoderma</taxon>
    </lineage>
</organism>
<comment type="caution">
    <text evidence="2">The sequence shown here is derived from an EMBL/GenBank/DDBJ whole genome shotgun (WGS) entry which is preliminary data.</text>
</comment>
<keyword evidence="3" id="KW-1185">Reference proteome</keyword>
<dbReference type="EMBL" id="NBII01000001">
    <property type="protein sequence ID" value="PAV24151.1"/>
    <property type="molecule type" value="Genomic_DNA"/>
</dbReference>
<accession>A0A286UX59</accession>
<dbReference type="InParanoid" id="A0A286UX59"/>
<proteinExistence type="predicted"/>
<evidence type="ECO:0000313" key="2">
    <source>
        <dbReference type="EMBL" id="PAV24151.1"/>
    </source>
</evidence>
<sequence>MARLLTLFSLPIALCTLLVTASALPQANSGCLSPGVVCIVNPPGPVDHNCSYCCFGFTPALLPPQGVCN</sequence>
<gene>
    <name evidence="2" type="ORF">PNOK_0121900</name>
</gene>
<reference evidence="2 3" key="1">
    <citation type="journal article" date="2017" name="Mol. Ecol.">
        <title>Comparative and population genomic landscape of Phellinus noxius: A hypervariable fungus causing root rot in trees.</title>
        <authorList>
            <person name="Chung C.L."/>
            <person name="Lee T.J."/>
            <person name="Akiba M."/>
            <person name="Lee H.H."/>
            <person name="Kuo T.H."/>
            <person name="Liu D."/>
            <person name="Ke H.M."/>
            <person name="Yokoi T."/>
            <person name="Roa M.B."/>
            <person name="Lu M.J."/>
            <person name="Chang Y.Y."/>
            <person name="Ann P.J."/>
            <person name="Tsai J.N."/>
            <person name="Chen C.Y."/>
            <person name="Tzean S.S."/>
            <person name="Ota Y."/>
            <person name="Hattori T."/>
            <person name="Sahashi N."/>
            <person name="Liou R.F."/>
            <person name="Kikuchi T."/>
            <person name="Tsai I.J."/>
        </authorList>
    </citation>
    <scope>NUCLEOTIDE SEQUENCE [LARGE SCALE GENOMIC DNA]</scope>
    <source>
        <strain evidence="2 3">FFPRI411160</strain>
    </source>
</reference>
<dbReference type="Proteomes" id="UP000217199">
    <property type="component" value="Unassembled WGS sequence"/>
</dbReference>
<evidence type="ECO:0000313" key="3">
    <source>
        <dbReference type="Proteomes" id="UP000217199"/>
    </source>
</evidence>
<evidence type="ECO:0000256" key="1">
    <source>
        <dbReference type="SAM" id="SignalP"/>
    </source>
</evidence>
<protein>
    <submittedName>
        <fullName evidence="2">Uncharacterized protein</fullName>
    </submittedName>
</protein>